<dbReference type="AlphaFoldDB" id="A0A3G6RQC2"/>
<sequence length="166" mass="19272">MSLVDFYPYIEEIIEKNNGAFYIESKNNKGDFFIEKVTHENFKEKINDDREKNLGFFIFSEDKEVDESMIYKDDFAPFVIVGEGGREKKDSIERINLRVLSKNPEKNTSKIFSAIKNKLKKDESIGMGIEGGSALHNNYFYQKNLVGKKIFKTDFYNDKAPLIVVK</sequence>
<gene>
    <name evidence="2" type="ORF">C1637_23985</name>
    <name evidence="1" type="ORF">EG342_15885</name>
</gene>
<dbReference type="OrthoDB" id="1074594at2"/>
<dbReference type="RefSeq" id="WP_103294180.1">
    <property type="nucleotide sequence ID" value="NZ_CP033924.1"/>
</dbReference>
<dbReference type="EMBL" id="PPEH01000015">
    <property type="protein sequence ID" value="PNW11140.1"/>
    <property type="molecule type" value="Genomic_DNA"/>
</dbReference>
<protein>
    <submittedName>
        <fullName evidence="2">Uncharacterized protein</fullName>
    </submittedName>
</protein>
<name>A0A3G6RQC2_CHRLC</name>
<organism evidence="2 3">
    <name type="scientific">Chryseobacterium lactis</name>
    <dbReference type="NCBI Taxonomy" id="1241981"/>
    <lineage>
        <taxon>Bacteria</taxon>
        <taxon>Pseudomonadati</taxon>
        <taxon>Bacteroidota</taxon>
        <taxon>Flavobacteriia</taxon>
        <taxon>Flavobacteriales</taxon>
        <taxon>Weeksellaceae</taxon>
        <taxon>Chryseobacterium group</taxon>
        <taxon>Chryseobacterium</taxon>
    </lineage>
</organism>
<dbReference type="Proteomes" id="UP000279972">
    <property type="component" value="Chromosome"/>
</dbReference>
<dbReference type="KEGG" id="clac:EG342_15885"/>
<dbReference type="EMBL" id="CP033924">
    <property type="protein sequence ID" value="AZA83265.1"/>
    <property type="molecule type" value="Genomic_DNA"/>
</dbReference>
<reference evidence="2 3" key="1">
    <citation type="submission" date="2018-01" db="EMBL/GenBank/DDBJ databases">
        <title>Draft genome sequences of Chryseobacterium lactis NCTC11390, Chryseobacterium oncorhynchi 701B-08, and Chryseobacterium viscerum 687B-08.</title>
        <authorList>
            <person name="Jeong J.-J."/>
            <person name="Lee Y.J."/>
            <person name="Park B."/>
            <person name="Choi I.-G."/>
            <person name="Kim K.D."/>
        </authorList>
    </citation>
    <scope>NUCLEOTIDE SEQUENCE [LARGE SCALE GENOMIC DNA]</scope>
    <source>
        <strain evidence="2 3">NCTC11390</strain>
    </source>
</reference>
<dbReference type="Proteomes" id="UP000236262">
    <property type="component" value="Unassembled WGS sequence"/>
</dbReference>
<reference evidence="1 4" key="2">
    <citation type="submission" date="2018-11" db="EMBL/GenBank/DDBJ databases">
        <title>Proposal to divide the Flavobacteriaceae and reorganize its genera based on Amino Acid Identity values calculated from whole genome sequences.</title>
        <authorList>
            <person name="Nicholson A.C."/>
            <person name="Gulvik C.A."/>
            <person name="Whitney A.M."/>
            <person name="Humrighouse B.W."/>
            <person name="Bell M."/>
            <person name="Holmes B."/>
            <person name="Steigerwalt A.G."/>
            <person name="Villarma A."/>
            <person name="Sheth M."/>
            <person name="Batra D."/>
            <person name="Pryor J."/>
            <person name="Bernardet J.-F."/>
            <person name="Hugo C."/>
            <person name="Kampfer P."/>
            <person name="Newman J."/>
            <person name="McQuiston J.R."/>
        </authorList>
    </citation>
    <scope>NUCLEOTIDE SEQUENCE [LARGE SCALE GENOMIC DNA]</scope>
    <source>
        <strain evidence="1 4">KC_1864</strain>
    </source>
</reference>
<evidence type="ECO:0000313" key="1">
    <source>
        <dbReference type="EMBL" id="AZA83265.1"/>
    </source>
</evidence>
<evidence type="ECO:0000313" key="4">
    <source>
        <dbReference type="Proteomes" id="UP000279972"/>
    </source>
</evidence>
<evidence type="ECO:0000313" key="2">
    <source>
        <dbReference type="EMBL" id="PNW11140.1"/>
    </source>
</evidence>
<proteinExistence type="predicted"/>
<evidence type="ECO:0000313" key="3">
    <source>
        <dbReference type="Proteomes" id="UP000236262"/>
    </source>
</evidence>
<keyword evidence="4" id="KW-1185">Reference proteome</keyword>
<accession>A0A3G6RQC2</accession>